<gene>
    <name evidence="1" type="ORF">L3X38_010901</name>
</gene>
<dbReference type="EMBL" id="JAJFAZ020000002">
    <property type="protein sequence ID" value="KAI5343025.1"/>
    <property type="molecule type" value="Genomic_DNA"/>
</dbReference>
<dbReference type="Proteomes" id="UP001054821">
    <property type="component" value="Chromosome 2"/>
</dbReference>
<accession>A0AAD4WGD0</accession>
<sequence length="105" mass="11714">MEFINNILINVVVLDSRYKLEYVSFYFSDVYNVGVNNEKLGGGQPSKGVAISSVIVVPKGNNDHYQSARLARVAQIREHKEILDREVFDVQISTVASESLICAHS</sequence>
<dbReference type="AlphaFoldDB" id="A0AAD4WGD0"/>
<organism evidence="1 2">
    <name type="scientific">Prunus dulcis</name>
    <name type="common">Almond</name>
    <name type="synonym">Amygdalus dulcis</name>
    <dbReference type="NCBI Taxonomy" id="3755"/>
    <lineage>
        <taxon>Eukaryota</taxon>
        <taxon>Viridiplantae</taxon>
        <taxon>Streptophyta</taxon>
        <taxon>Embryophyta</taxon>
        <taxon>Tracheophyta</taxon>
        <taxon>Spermatophyta</taxon>
        <taxon>Magnoliopsida</taxon>
        <taxon>eudicotyledons</taxon>
        <taxon>Gunneridae</taxon>
        <taxon>Pentapetalae</taxon>
        <taxon>rosids</taxon>
        <taxon>fabids</taxon>
        <taxon>Rosales</taxon>
        <taxon>Rosaceae</taxon>
        <taxon>Amygdaloideae</taxon>
        <taxon>Amygdaleae</taxon>
        <taxon>Prunus</taxon>
    </lineage>
</organism>
<evidence type="ECO:0000313" key="1">
    <source>
        <dbReference type="EMBL" id="KAI5343025.1"/>
    </source>
</evidence>
<keyword evidence="2" id="KW-1185">Reference proteome</keyword>
<name>A0AAD4WGD0_PRUDU</name>
<proteinExistence type="predicted"/>
<evidence type="ECO:0000313" key="2">
    <source>
        <dbReference type="Proteomes" id="UP001054821"/>
    </source>
</evidence>
<reference evidence="1 2" key="1">
    <citation type="journal article" date="2022" name="G3 (Bethesda)">
        <title>Whole-genome sequence and methylome profiling of the almond [Prunus dulcis (Mill.) D.A. Webb] cultivar 'Nonpareil'.</title>
        <authorList>
            <person name="D'Amico-Willman K.M."/>
            <person name="Ouma W.Z."/>
            <person name="Meulia T."/>
            <person name="Sideli G.M."/>
            <person name="Gradziel T.M."/>
            <person name="Fresnedo-Ramirez J."/>
        </authorList>
    </citation>
    <scope>NUCLEOTIDE SEQUENCE [LARGE SCALE GENOMIC DNA]</scope>
    <source>
        <strain evidence="1">Clone GOH B32 T37-40</strain>
    </source>
</reference>
<comment type="caution">
    <text evidence="1">The sequence shown here is derived from an EMBL/GenBank/DDBJ whole genome shotgun (WGS) entry which is preliminary data.</text>
</comment>
<protein>
    <submittedName>
        <fullName evidence="1">Uncharacterized protein</fullName>
    </submittedName>
</protein>